<dbReference type="PANTHER" id="PTHR10314">
    <property type="entry name" value="CYSTATHIONINE BETA-SYNTHASE"/>
    <property type="match status" value="1"/>
</dbReference>
<dbReference type="InterPro" id="IPR001216">
    <property type="entry name" value="P-phosphate_BS"/>
</dbReference>
<dbReference type="Gene3D" id="3.40.50.1100">
    <property type="match status" value="2"/>
</dbReference>
<dbReference type="NCBIfam" id="NF007989">
    <property type="entry name" value="PRK10717.1"/>
    <property type="match status" value="1"/>
</dbReference>
<gene>
    <name evidence="8" type="ORF">MPPM_1423</name>
</gene>
<proteinExistence type="predicted"/>
<keyword evidence="3" id="KW-0808">Transferase</keyword>
<evidence type="ECO:0000256" key="3">
    <source>
        <dbReference type="ARBA" id="ARBA00022679"/>
    </source>
</evidence>
<feature type="domain" description="Tryptophan synthase beta chain-like PALP" evidence="7">
    <location>
        <begin position="13"/>
        <end position="310"/>
    </location>
</feature>
<dbReference type="PROSITE" id="PS00901">
    <property type="entry name" value="CYS_SYNTHASE"/>
    <property type="match status" value="1"/>
</dbReference>
<dbReference type="FunFam" id="3.40.50.1100:FF:000011">
    <property type="entry name" value="Cysteine synthase (o-acetylserine)"/>
    <property type="match status" value="1"/>
</dbReference>
<comment type="cofactor">
    <cofactor evidence="1">
        <name>pyridoxal 5'-phosphate</name>
        <dbReference type="ChEBI" id="CHEBI:597326"/>
    </cofactor>
</comment>
<accession>A0A169QU30</accession>
<dbReference type="GO" id="GO:0016765">
    <property type="term" value="F:transferase activity, transferring alkyl or aryl (other than methyl) groups"/>
    <property type="evidence" value="ECO:0007669"/>
    <property type="project" value="UniProtKB-ARBA"/>
</dbReference>
<evidence type="ECO:0000256" key="1">
    <source>
        <dbReference type="ARBA" id="ARBA00001933"/>
    </source>
</evidence>
<evidence type="ECO:0000256" key="2">
    <source>
        <dbReference type="ARBA" id="ARBA00022605"/>
    </source>
</evidence>
<keyword evidence="2" id="KW-0028">Amino-acid biosynthesis</keyword>
<name>A0A169QU30_9HYPH</name>
<dbReference type="InterPro" id="IPR036052">
    <property type="entry name" value="TrpB-like_PALP_sf"/>
</dbReference>
<evidence type="ECO:0000259" key="7">
    <source>
        <dbReference type="Pfam" id="PF00291"/>
    </source>
</evidence>
<evidence type="ECO:0000313" key="9">
    <source>
        <dbReference type="Proteomes" id="UP000218288"/>
    </source>
</evidence>
<sequence>MSASPAVSSDVLAAIGGTPLIRLRRASQETGCTILGKAEFLNPGLSVKDRAALSIVRDAEARGLIRPGGTIVEGTAGNTGIGLALVASVRGYRTVIVIPETQSAEKKETLRLAGARLVEVPAVPFANPNNYVHAARRLAERLAGTEAAGAFFADQFDNTANRRAHIEATGPEIFAQTGGAVDGFVCAAGTGGTVAGVAEALRAAKPGVKIALSDPEGSALHAYYSTGTLKAEGSSITEGIGQGRVTRNLEGFTPDLSFRIPDTEALGIIFGLMREEGLSLGGSSGINVAGAIRLARELGPGHTIVTILCDGAARYASKLFNPAFLGERGLPVPDWLAPSGDALPDWRA</sequence>
<dbReference type="Proteomes" id="UP000218288">
    <property type="component" value="Chromosome"/>
</dbReference>
<dbReference type="InterPro" id="IPR001926">
    <property type="entry name" value="TrpB-like_PALP"/>
</dbReference>
<dbReference type="InterPro" id="IPR050214">
    <property type="entry name" value="Cys_Synth/Cystath_Beta-Synth"/>
</dbReference>
<dbReference type="RefSeq" id="WP_096484432.1">
    <property type="nucleotide sequence ID" value="NZ_AP014809.1"/>
</dbReference>
<dbReference type="GO" id="GO:0006535">
    <property type="term" value="P:cysteine biosynthetic process from serine"/>
    <property type="evidence" value="ECO:0007669"/>
    <property type="project" value="InterPro"/>
</dbReference>
<dbReference type="Pfam" id="PF00291">
    <property type="entry name" value="PALP"/>
    <property type="match status" value="1"/>
</dbReference>
<evidence type="ECO:0000256" key="6">
    <source>
        <dbReference type="ARBA" id="ARBA00029440"/>
    </source>
</evidence>
<comment type="pathway">
    <text evidence="6">Amino-acid biosynthesis.</text>
</comment>
<evidence type="ECO:0000313" key="8">
    <source>
        <dbReference type="EMBL" id="BAU90028.1"/>
    </source>
</evidence>
<keyword evidence="5" id="KW-0809">Transit peptide</keyword>
<reference evidence="8 9" key="1">
    <citation type="journal article" date="2016" name="Genome Announc.">
        <title>Complete Genome Sequence of Methylobacterium populi P-1M, Isolated from Pink-Pigmented Household Biofilm.</title>
        <authorList>
            <person name="Morohoshi T."/>
            <person name="Ikeda T."/>
        </authorList>
    </citation>
    <scope>NUCLEOTIDE SEQUENCE [LARGE SCALE GENOMIC DNA]</scope>
    <source>
        <strain evidence="8 9">P-1M</strain>
    </source>
</reference>
<dbReference type="SUPFAM" id="SSF53686">
    <property type="entry name" value="Tryptophan synthase beta subunit-like PLP-dependent enzymes"/>
    <property type="match status" value="1"/>
</dbReference>
<evidence type="ECO:0000256" key="5">
    <source>
        <dbReference type="ARBA" id="ARBA00022946"/>
    </source>
</evidence>
<dbReference type="OrthoDB" id="9805733at2"/>
<evidence type="ECO:0000256" key="4">
    <source>
        <dbReference type="ARBA" id="ARBA00022898"/>
    </source>
</evidence>
<dbReference type="EMBL" id="AP014809">
    <property type="protein sequence ID" value="BAU90028.1"/>
    <property type="molecule type" value="Genomic_DNA"/>
</dbReference>
<dbReference type="AlphaFoldDB" id="A0A169QU30"/>
<organism evidence="8 9">
    <name type="scientific">Methylorubrum populi</name>
    <dbReference type="NCBI Taxonomy" id="223967"/>
    <lineage>
        <taxon>Bacteria</taxon>
        <taxon>Pseudomonadati</taxon>
        <taxon>Pseudomonadota</taxon>
        <taxon>Alphaproteobacteria</taxon>
        <taxon>Hyphomicrobiales</taxon>
        <taxon>Methylobacteriaceae</taxon>
        <taxon>Methylorubrum</taxon>
    </lineage>
</organism>
<keyword evidence="4" id="KW-0663">Pyridoxal phosphate</keyword>
<protein>
    <submittedName>
        <fullName evidence="8">Cysteine synthase A</fullName>
    </submittedName>
</protein>
<dbReference type="CDD" id="cd01561">
    <property type="entry name" value="CBS_like"/>
    <property type="match status" value="1"/>
</dbReference>